<comment type="caution">
    <text evidence="2">The sequence shown here is derived from an EMBL/GenBank/DDBJ whole genome shotgun (WGS) entry which is preliminary data.</text>
</comment>
<feature type="transmembrane region" description="Helical" evidence="1">
    <location>
        <begin position="7"/>
        <end position="28"/>
    </location>
</feature>
<sequence length="61" mass="6979">MKNFLHVWLLPLVFAIISSIGLISALTGDDAWDMVSWLMLIIPLAAIVYYVFKSRERLKKA</sequence>
<proteinExistence type="predicted"/>
<feature type="transmembrane region" description="Helical" evidence="1">
    <location>
        <begin position="34"/>
        <end position="52"/>
    </location>
</feature>
<dbReference type="AlphaFoldDB" id="A0A367GNY0"/>
<keyword evidence="1" id="KW-1133">Transmembrane helix</keyword>
<gene>
    <name evidence="2" type="ORF">DJ568_09655</name>
</gene>
<evidence type="ECO:0000256" key="1">
    <source>
        <dbReference type="SAM" id="Phobius"/>
    </source>
</evidence>
<dbReference type="OrthoDB" id="8969205at2"/>
<keyword evidence="1" id="KW-0812">Transmembrane</keyword>
<name>A0A367GNY0_9SPHI</name>
<evidence type="ECO:0000313" key="2">
    <source>
        <dbReference type="EMBL" id="RCH54745.1"/>
    </source>
</evidence>
<protein>
    <submittedName>
        <fullName evidence="2">Uncharacterized protein</fullName>
    </submittedName>
</protein>
<reference evidence="2 3" key="1">
    <citation type="submission" date="2018-05" db="EMBL/GenBank/DDBJ databases">
        <title>Mucilaginibacter hurinus sp. nov., isolated from briquette warehouse soil.</title>
        <authorList>
            <person name="Choi L."/>
        </authorList>
    </citation>
    <scope>NUCLEOTIDE SEQUENCE [LARGE SCALE GENOMIC DNA]</scope>
    <source>
        <strain evidence="2 3">ZR32</strain>
    </source>
</reference>
<dbReference type="Proteomes" id="UP000253209">
    <property type="component" value="Unassembled WGS sequence"/>
</dbReference>
<accession>A0A367GNY0</accession>
<dbReference type="EMBL" id="QGDC01000005">
    <property type="protein sequence ID" value="RCH54745.1"/>
    <property type="molecule type" value="Genomic_DNA"/>
</dbReference>
<evidence type="ECO:0000313" key="3">
    <source>
        <dbReference type="Proteomes" id="UP000253209"/>
    </source>
</evidence>
<keyword evidence="3" id="KW-1185">Reference proteome</keyword>
<organism evidence="2 3">
    <name type="scientific">Mucilaginibacter hurinus</name>
    <dbReference type="NCBI Taxonomy" id="2201324"/>
    <lineage>
        <taxon>Bacteria</taxon>
        <taxon>Pseudomonadati</taxon>
        <taxon>Bacteroidota</taxon>
        <taxon>Sphingobacteriia</taxon>
        <taxon>Sphingobacteriales</taxon>
        <taxon>Sphingobacteriaceae</taxon>
        <taxon>Mucilaginibacter</taxon>
    </lineage>
</organism>
<dbReference type="RefSeq" id="WP_114005071.1">
    <property type="nucleotide sequence ID" value="NZ_QGDC01000005.1"/>
</dbReference>
<keyword evidence="1" id="KW-0472">Membrane</keyword>